<dbReference type="InterPro" id="IPR038507">
    <property type="entry name" value="YcnI-like_sf"/>
</dbReference>
<dbReference type="Pfam" id="PF07987">
    <property type="entry name" value="DUF1775"/>
    <property type="match status" value="1"/>
</dbReference>
<reference evidence="5 6" key="1">
    <citation type="submission" date="2024-11" db="EMBL/GenBank/DDBJ databases">
        <authorList>
            <person name="Lucas J.A."/>
        </authorList>
    </citation>
    <scope>NUCLEOTIDE SEQUENCE [LARGE SCALE GENOMIC DNA]</scope>
    <source>
        <strain evidence="5 6">Z 5.4</strain>
    </source>
</reference>
<dbReference type="EMBL" id="JBJHQH010000024">
    <property type="protein sequence ID" value="MFK9094518.1"/>
    <property type="molecule type" value="Genomic_DNA"/>
</dbReference>
<feature type="transmembrane region" description="Helical" evidence="2">
    <location>
        <begin position="193"/>
        <end position="213"/>
    </location>
</feature>
<name>A0ABW8RLW2_9BACI</name>
<evidence type="ECO:0000256" key="2">
    <source>
        <dbReference type="SAM" id="Phobius"/>
    </source>
</evidence>
<sequence length="216" mass="23400">MKKMMGKISKIFIPAVISLFFFSSIASAHVTVVPKTSATGAWETYTLKVPVEKELATTKVTVKAPEGVEVMSYQAVPGWTYSSEKDASGKVTTFTFEATGEGILPGQFQQFVFVAKNPDKATKAAWDAFQYYKDGSVVEWTGDEGSDSPHSITDIVTAASTDHHDTATTEHAEKTDKAQPTEVEKEDERSDSLPLILSGIAALLSLAALVLAFRKK</sequence>
<dbReference type="InterPro" id="IPR012533">
    <property type="entry name" value="YcnI-copper_dom"/>
</dbReference>
<evidence type="ECO:0000313" key="6">
    <source>
        <dbReference type="Proteomes" id="UP001623041"/>
    </source>
</evidence>
<keyword evidence="3" id="KW-0732">Signal</keyword>
<feature type="signal peptide" evidence="3">
    <location>
        <begin position="1"/>
        <end position="28"/>
    </location>
</feature>
<dbReference type="Gene3D" id="2.60.40.2230">
    <property type="entry name" value="Uncharacterised protein YcnI-like PF07987, DUF1775"/>
    <property type="match status" value="1"/>
</dbReference>
<evidence type="ECO:0000313" key="5">
    <source>
        <dbReference type="EMBL" id="MFK9094518.1"/>
    </source>
</evidence>
<gene>
    <name evidence="5" type="ORF">ACJEBI_23985</name>
</gene>
<proteinExistence type="predicted"/>
<dbReference type="RefSeq" id="WP_406582986.1">
    <property type="nucleotide sequence ID" value="NZ_JBJHQH010000024.1"/>
</dbReference>
<feature type="region of interest" description="Disordered" evidence="1">
    <location>
        <begin position="163"/>
        <end position="190"/>
    </location>
</feature>
<keyword evidence="2" id="KW-0472">Membrane</keyword>
<accession>A0ABW8RLW2</accession>
<evidence type="ECO:0000256" key="3">
    <source>
        <dbReference type="SAM" id="SignalP"/>
    </source>
</evidence>
<dbReference type="Proteomes" id="UP001623041">
    <property type="component" value="Unassembled WGS sequence"/>
</dbReference>
<protein>
    <submittedName>
        <fullName evidence="5">YcnI family protein</fullName>
    </submittedName>
</protein>
<evidence type="ECO:0000256" key="1">
    <source>
        <dbReference type="SAM" id="MobiDB-lite"/>
    </source>
</evidence>
<feature type="domain" description="YncI copper-binding" evidence="4">
    <location>
        <begin position="29"/>
        <end position="144"/>
    </location>
</feature>
<dbReference type="CDD" id="cd08545">
    <property type="entry name" value="YcnI_like"/>
    <property type="match status" value="1"/>
</dbReference>
<organism evidence="5 6">
    <name type="scientific">Bacillus salipaludis</name>
    <dbReference type="NCBI Taxonomy" id="2547811"/>
    <lineage>
        <taxon>Bacteria</taxon>
        <taxon>Bacillati</taxon>
        <taxon>Bacillota</taxon>
        <taxon>Bacilli</taxon>
        <taxon>Bacillales</taxon>
        <taxon>Bacillaceae</taxon>
        <taxon>Bacillus</taxon>
    </lineage>
</organism>
<evidence type="ECO:0000259" key="4">
    <source>
        <dbReference type="Pfam" id="PF07987"/>
    </source>
</evidence>
<feature type="chain" id="PRO_5047424800" evidence="3">
    <location>
        <begin position="29"/>
        <end position="216"/>
    </location>
</feature>
<keyword evidence="6" id="KW-1185">Reference proteome</keyword>
<keyword evidence="2" id="KW-0812">Transmembrane</keyword>
<comment type="caution">
    <text evidence="5">The sequence shown here is derived from an EMBL/GenBank/DDBJ whole genome shotgun (WGS) entry which is preliminary data.</text>
</comment>
<keyword evidence="2" id="KW-1133">Transmembrane helix</keyword>